<dbReference type="PANTHER" id="PTHR33559:SF1">
    <property type="entry name" value="PROTEASOME ASSEMBLY CHAPERONE 4"/>
    <property type="match status" value="1"/>
</dbReference>
<dbReference type="Proteomes" id="UP000444721">
    <property type="component" value="Unassembled WGS sequence"/>
</dbReference>
<dbReference type="GeneID" id="68107383"/>
<protein>
    <recommendedName>
        <fullName evidence="3">Proteasome assembly chaperone 4</fullName>
    </recommendedName>
</protein>
<evidence type="ECO:0008006" key="3">
    <source>
        <dbReference type="Google" id="ProtNLM"/>
    </source>
</evidence>
<proteinExistence type="predicted"/>
<name>A0A6A5CBN2_NAEFO</name>
<keyword evidence="2" id="KW-1185">Reference proteome</keyword>
<dbReference type="VEuPathDB" id="AmoebaDB:FDP41_000165"/>
<evidence type="ECO:0000313" key="2">
    <source>
        <dbReference type="Proteomes" id="UP000444721"/>
    </source>
</evidence>
<dbReference type="EMBL" id="VFQX01000001">
    <property type="protein sequence ID" value="KAF0985126.1"/>
    <property type="molecule type" value="Genomic_DNA"/>
</dbReference>
<sequence length="150" mass="17066">MSDATLLQTINKMDASSNEMSIRPEKIVDSKLQIHKYCVPYLNEEKIYILVIINATTNQVWVWIGSQEAPTFKYLSIAMQSRLSPTPICTSVIGHSSMGLPSISSSIAERLTMKFKRVFIVSYNLKEDQDGQLQLFAEKNVFDIFKKLLN</sequence>
<dbReference type="Pfam" id="PF16093">
    <property type="entry name" value="PAC4"/>
    <property type="match status" value="1"/>
</dbReference>
<dbReference type="GO" id="GO:0043248">
    <property type="term" value="P:proteasome assembly"/>
    <property type="evidence" value="ECO:0007669"/>
    <property type="project" value="InterPro"/>
</dbReference>
<dbReference type="InterPro" id="IPR032157">
    <property type="entry name" value="PAC4"/>
</dbReference>
<dbReference type="AlphaFoldDB" id="A0A6A5CBN2"/>
<dbReference type="VEuPathDB" id="AmoebaDB:NfTy_025320"/>
<gene>
    <name evidence="1" type="ORF">FDP41_000165</name>
</gene>
<comment type="caution">
    <text evidence="1">The sequence shown here is derived from an EMBL/GenBank/DDBJ whole genome shotgun (WGS) entry which is preliminary data.</text>
</comment>
<organism evidence="1 2">
    <name type="scientific">Naegleria fowleri</name>
    <name type="common">Brain eating amoeba</name>
    <dbReference type="NCBI Taxonomy" id="5763"/>
    <lineage>
        <taxon>Eukaryota</taxon>
        <taxon>Discoba</taxon>
        <taxon>Heterolobosea</taxon>
        <taxon>Tetramitia</taxon>
        <taxon>Eutetramitia</taxon>
        <taxon>Vahlkampfiidae</taxon>
        <taxon>Naegleria</taxon>
    </lineage>
</organism>
<reference evidence="1 2" key="1">
    <citation type="journal article" date="2019" name="Sci. Rep.">
        <title>Nanopore sequencing improves the draft genome of the human pathogenic amoeba Naegleria fowleri.</title>
        <authorList>
            <person name="Liechti N."/>
            <person name="Schurch N."/>
            <person name="Bruggmann R."/>
            <person name="Wittwer M."/>
        </authorList>
    </citation>
    <scope>NUCLEOTIDE SEQUENCE [LARGE SCALE GENOMIC DNA]</scope>
    <source>
        <strain evidence="1 2">ATCC 30894</strain>
    </source>
</reference>
<dbReference type="OrthoDB" id="368507at2759"/>
<dbReference type="PANTHER" id="PTHR33559">
    <property type="entry name" value="PROTEASOME ASSEMBLY CHAPERONE 4"/>
    <property type="match status" value="1"/>
</dbReference>
<accession>A0A6A5CBN2</accession>
<dbReference type="RefSeq" id="XP_044569839.1">
    <property type="nucleotide sequence ID" value="XM_044704757.1"/>
</dbReference>
<evidence type="ECO:0000313" key="1">
    <source>
        <dbReference type="EMBL" id="KAF0985126.1"/>
    </source>
</evidence>
<dbReference type="VEuPathDB" id="AmoebaDB:NF0011700"/>